<name>A0A8S3H7M4_9BILA</name>
<accession>A0A8S3H7M4</accession>
<organism evidence="2 3">
    <name type="scientific">Rotaria magnacalcarata</name>
    <dbReference type="NCBI Taxonomy" id="392030"/>
    <lineage>
        <taxon>Eukaryota</taxon>
        <taxon>Metazoa</taxon>
        <taxon>Spiralia</taxon>
        <taxon>Gnathifera</taxon>
        <taxon>Rotifera</taxon>
        <taxon>Eurotatoria</taxon>
        <taxon>Bdelloidea</taxon>
        <taxon>Philodinida</taxon>
        <taxon>Philodinidae</taxon>
        <taxon>Rotaria</taxon>
    </lineage>
</organism>
<dbReference type="EMBL" id="CAJOBH010285892">
    <property type="protein sequence ID" value="CAF5175097.1"/>
    <property type="molecule type" value="Genomic_DNA"/>
</dbReference>
<dbReference type="AlphaFoldDB" id="A0A8S3H7M4"/>
<proteinExistence type="predicted"/>
<evidence type="ECO:0000313" key="3">
    <source>
        <dbReference type="Proteomes" id="UP000681967"/>
    </source>
</evidence>
<dbReference type="EMBL" id="CAJOBJ010021003">
    <property type="protein sequence ID" value="CAF4214636.1"/>
    <property type="molecule type" value="Genomic_DNA"/>
</dbReference>
<gene>
    <name evidence="2" type="ORF">BYL167_LOCUS78056</name>
    <name evidence="1" type="ORF">GIL414_LOCUS22123</name>
</gene>
<dbReference type="Proteomes" id="UP000681967">
    <property type="component" value="Unassembled WGS sequence"/>
</dbReference>
<evidence type="ECO:0000313" key="1">
    <source>
        <dbReference type="EMBL" id="CAF4214636.1"/>
    </source>
</evidence>
<evidence type="ECO:0000313" key="2">
    <source>
        <dbReference type="EMBL" id="CAF5175097.1"/>
    </source>
</evidence>
<comment type="caution">
    <text evidence="2">The sequence shown here is derived from an EMBL/GenBank/DDBJ whole genome shotgun (WGS) entry which is preliminary data.</text>
</comment>
<protein>
    <submittedName>
        <fullName evidence="2">Uncharacterized protein</fullName>
    </submittedName>
</protein>
<reference evidence="2" key="1">
    <citation type="submission" date="2021-02" db="EMBL/GenBank/DDBJ databases">
        <authorList>
            <person name="Nowell W R."/>
        </authorList>
    </citation>
    <scope>NUCLEOTIDE SEQUENCE</scope>
</reference>
<feature type="non-terminal residue" evidence="2">
    <location>
        <position position="1"/>
    </location>
</feature>
<dbReference type="Proteomes" id="UP000681720">
    <property type="component" value="Unassembled WGS sequence"/>
</dbReference>
<sequence>GLHEGRRLMADPDTPSYAAELEVLSKDEVRINGSLMWSTYLGNNF</sequence>